<dbReference type="EMBL" id="CP036426">
    <property type="protein sequence ID" value="QDV37854.1"/>
    <property type="molecule type" value="Genomic_DNA"/>
</dbReference>
<dbReference type="KEGG" id="tpla:ElP_58010"/>
<keyword evidence="1 4" id="KW-0489">Methyltransferase</keyword>
<dbReference type="GO" id="GO:0032259">
    <property type="term" value="P:methylation"/>
    <property type="evidence" value="ECO:0007669"/>
    <property type="project" value="UniProtKB-KW"/>
</dbReference>
<keyword evidence="3" id="KW-0949">S-adenosyl-L-methionine</keyword>
<dbReference type="Pfam" id="PF13489">
    <property type="entry name" value="Methyltransf_23"/>
    <property type="match status" value="1"/>
</dbReference>
<evidence type="ECO:0000256" key="1">
    <source>
        <dbReference type="ARBA" id="ARBA00022603"/>
    </source>
</evidence>
<dbReference type="AlphaFoldDB" id="A0A518HAH5"/>
<dbReference type="GO" id="GO:0008168">
    <property type="term" value="F:methyltransferase activity"/>
    <property type="evidence" value="ECO:0007669"/>
    <property type="project" value="UniProtKB-KW"/>
</dbReference>
<organism evidence="4 5">
    <name type="scientific">Tautonia plasticadhaerens</name>
    <dbReference type="NCBI Taxonomy" id="2527974"/>
    <lineage>
        <taxon>Bacteria</taxon>
        <taxon>Pseudomonadati</taxon>
        <taxon>Planctomycetota</taxon>
        <taxon>Planctomycetia</taxon>
        <taxon>Isosphaerales</taxon>
        <taxon>Isosphaeraceae</taxon>
        <taxon>Tautonia</taxon>
    </lineage>
</organism>
<dbReference type="PANTHER" id="PTHR43464:SF19">
    <property type="entry name" value="UBIQUINONE BIOSYNTHESIS O-METHYLTRANSFERASE, MITOCHONDRIAL"/>
    <property type="match status" value="1"/>
</dbReference>
<keyword evidence="5" id="KW-1185">Reference proteome</keyword>
<evidence type="ECO:0000256" key="3">
    <source>
        <dbReference type="ARBA" id="ARBA00022691"/>
    </source>
</evidence>
<dbReference type="Proteomes" id="UP000317835">
    <property type="component" value="Chromosome"/>
</dbReference>
<dbReference type="CDD" id="cd02440">
    <property type="entry name" value="AdoMet_MTases"/>
    <property type="match status" value="1"/>
</dbReference>
<sequence>MQALVVESPPTTPPAFDYDQIPLGYYDEVMRTGHPVRRCWHRQKFQRALAALPPGPGLSVLDIGCFAGTFLGMLPGDRFPRQLGVDIIPKQIEWAASHYAAPYREFRAIPGLSALADLGETFDCVTLIEVLEHLSAEEIRALLGHVGRLLKPGGRFLMTTPNYASAWPLLERILNRASDVKYEEQHLSKFTYPGFERQLRAISPGFERDLELELKTTSHLLSPFVGAISEPLAMWLSRCRDPGQWRFPFGSLILARFRKTEG</sequence>
<evidence type="ECO:0000256" key="2">
    <source>
        <dbReference type="ARBA" id="ARBA00022679"/>
    </source>
</evidence>
<dbReference type="Gene3D" id="3.40.50.150">
    <property type="entry name" value="Vaccinia Virus protein VP39"/>
    <property type="match status" value="1"/>
</dbReference>
<accession>A0A518HAH5</accession>
<keyword evidence="2 4" id="KW-0808">Transferase</keyword>
<evidence type="ECO:0000313" key="4">
    <source>
        <dbReference type="EMBL" id="QDV37854.1"/>
    </source>
</evidence>
<dbReference type="SUPFAM" id="SSF53335">
    <property type="entry name" value="S-adenosyl-L-methionine-dependent methyltransferases"/>
    <property type="match status" value="1"/>
</dbReference>
<evidence type="ECO:0000313" key="5">
    <source>
        <dbReference type="Proteomes" id="UP000317835"/>
    </source>
</evidence>
<gene>
    <name evidence="4" type="ORF">ElP_58010</name>
</gene>
<protein>
    <submittedName>
        <fullName evidence="4">Bifunctional 3-demethylubiquinone-9 3-methyltransferase/ 2-octaprenyl-6-hydroxy phenol methylase</fullName>
    </submittedName>
</protein>
<keyword evidence="4" id="KW-0830">Ubiquinone</keyword>
<name>A0A518HAH5_9BACT</name>
<proteinExistence type="predicted"/>
<dbReference type="PANTHER" id="PTHR43464">
    <property type="entry name" value="METHYLTRANSFERASE"/>
    <property type="match status" value="1"/>
</dbReference>
<reference evidence="4 5" key="1">
    <citation type="submission" date="2019-02" db="EMBL/GenBank/DDBJ databases">
        <title>Deep-cultivation of Planctomycetes and their phenomic and genomic characterization uncovers novel biology.</title>
        <authorList>
            <person name="Wiegand S."/>
            <person name="Jogler M."/>
            <person name="Boedeker C."/>
            <person name="Pinto D."/>
            <person name="Vollmers J."/>
            <person name="Rivas-Marin E."/>
            <person name="Kohn T."/>
            <person name="Peeters S.H."/>
            <person name="Heuer A."/>
            <person name="Rast P."/>
            <person name="Oberbeckmann S."/>
            <person name="Bunk B."/>
            <person name="Jeske O."/>
            <person name="Meyerdierks A."/>
            <person name="Storesund J.E."/>
            <person name="Kallscheuer N."/>
            <person name="Luecker S."/>
            <person name="Lage O.M."/>
            <person name="Pohl T."/>
            <person name="Merkel B.J."/>
            <person name="Hornburger P."/>
            <person name="Mueller R.-W."/>
            <person name="Bruemmer F."/>
            <person name="Labrenz M."/>
            <person name="Spormann A.M."/>
            <person name="Op den Camp H."/>
            <person name="Overmann J."/>
            <person name="Amann R."/>
            <person name="Jetten M.S.M."/>
            <person name="Mascher T."/>
            <person name="Medema M.H."/>
            <person name="Devos D.P."/>
            <person name="Kaster A.-K."/>
            <person name="Ovreas L."/>
            <person name="Rohde M."/>
            <person name="Galperin M.Y."/>
            <person name="Jogler C."/>
        </authorList>
    </citation>
    <scope>NUCLEOTIDE SEQUENCE [LARGE SCALE GENOMIC DNA]</scope>
    <source>
        <strain evidence="4 5">ElP</strain>
    </source>
</reference>
<dbReference type="InterPro" id="IPR029063">
    <property type="entry name" value="SAM-dependent_MTases_sf"/>
</dbReference>